<dbReference type="PANTHER" id="PTHR47683">
    <property type="entry name" value="PSEUDOURIDINE SYNTHASE FAMILY PROTEIN-RELATED"/>
    <property type="match status" value="1"/>
</dbReference>
<dbReference type="PANTHER" id="PTHR47683:SF2">
    <property type="entry name" value="RNA-BINDING S4 DOMAIN-CONTAINING PROTEIN"/>
    <property type="match status" value="1"/>
</dbReference>
<keyword evidence="2 4" id="KW-0413">Isomerase</keyword>
<dbReference type="Proteomes" id="UP000031972">
    <property type="component" value="Unassembled WGS sequence"/>
</dbReference>
<dbReference type="InterPro" id="IPR006145">
    <property type="entry name" value="PsdUridine_synth_RsuA/RluA"/>
</dbReference>
<dbReference type="GO" id="GO:0120159">
    <property type="term" value="F:rRNA pseudouridine synthase activity"/>
    <property type="evidence" value="ECO:0007669"/>
    <property type="project" value="UniProtKB-ARBA"/>
</dbReference>
<evidence type="ECO:0000256" key="2">
    <source>
        <dbReference type="ARBA" id="ARBA00023235"/>
    </source>
</evidence>
<proteinExistence type="inferred from homology"/>
<dbReference type="PATRIC" id="fig|220754.4.peg.212"/>
<dbReference type="OrthoDB" id="9807213at2"/>
<dbReference type="EC" id="5.4.99.-" evidence="4"/>
<dbReference type="InterPro" id="IPR050343">
    <property type="entry name" value="RsuA_PseudoU_synthase"/>
</dbReference>
<keyword evidence="3" id="KW-0694">RNA-binding</keyword>
<dbReference type="CDD" id="cd00165">
    <property type="entry name" value="S4"/>
    <property type="match status" value="1"/>
</dbReference>
<dbReference type="RefSeq" id="WP_041053708.1">
    <property type="nucleotide sequence ID" value="NZ_JXRR01000001.1"/>
</dbReference>
<reference evidence="6 7" key="1">
    <citation type="submission" date="2015-01" db="EMBL/GenBank/DDBJ databases">
        <title>Jeotgalibacillus campisalis genome sequencing.</title>
        <authorList>
            <person name="Goh K.M."/>
            <person name="Chan K.-G."/>
            <person name="Yaakop A.S."/>
            <person name="Ee R."/>
            <person name="Gan H.M."/>
            <person name="Chan C.S."/>
        </authorList>
    </citation>
    <scope>NUCLEOTIDE SEQUENCE [LARGE SCALE GENOMIC DNA]</scope>
    <source>
        <strain evidence="6 7">SF-57</strain>
    </source>
</reference>
<keyword evidence="7" id="KW-1185">Reference proteome</keyword>
<dbReference type="InterPro" id="IPR018496">
    <property type="entry name" value="PsdUridine_synth_RsuA/RluB_CS"/>
</dbReference>
<dbReference type="SUPFAM" id="SSF55174">
    <property type="entry name" value="Alpha-L RNA-binding motif"/>
    <property type="match status" value="1"/>
</dbReference>
<evidence type="ECO:0000313" key="7">
    <source>
        <dbReference type="Proteomes" id="UP000031972"/>
    </source>
</evidence>
<evidence type="ECO:0000313" key="6">
    <source>
        <dbReference type="EMBL" id="KIL52880.1"/>
    </source>
</evidence>
<comment type="caution">
    <text evidence="6">The sequence shown here is derived from an EMBL/GenBank/DDBJ whole genome shotgun (WGS) entry which is preliminary data.</text>
</comment>
<organism evidence="6 7">
    <name type="scientific">Jeotgalibacillus campisalis</name>
    <dbReference type="NCBI Taxonomy" id="220754"/>
    <lineage>
        <taxon>Bacteria</taxon>
        <taxon>Bacillati</taxon>
        <taxon>Bacillota</taxon>
        <taxon>Bacilli</taxon>
        <taxon>Bacillales</taxon>
        <taxon>Caryophanaceae</taxon>
        <taxon>Jeotgalibacillus</taxon>
    </lineage>
</organism>
<evidence type="ECO:0000259" key="5">
    <source>
        <dbReference type="SMART" id="SM00363"/>
    </source>
</evidence>
<name>A0A0C2RRI7_9BACL</name>
<dbReference type="InterPro" id="IPR020103">
    <property type="entry name" value="PsdUridine_synth_cat_dom_sf"/>
</dbReference>
<dbReference type="Gene3D" id="3.10.290.10">
    <property type="entry name" value="RNA-binding S4 domain"/>
    <property type="match status" value="1"/>
</dbReference>
<dbReference type="Gene3D" id="3.30.70.1560">
    <property type="entry name" value="Alpha-L RNA-binding motif"/>
    <property type="match status" value="1"/>
</dbReference>
<dbReference type="SMART" id="SM00363">
    <property type="entry name" value="S4"/>
    <property type="match status" value="1"/>
</dbReference>
<dbReference type="PROSITE" id="PS50889">
    <property type="entry name" value="S4"/>
    <property type="match status" value="1"/>
</dbReference>
<evidence type="ECO:0000256" key="4">
    <source>
        <dbReference type="RuleBase" id="RU003887"/>
    </source>
</evidence>
<accession>A0A0C2RRI7</accession>
<evidence type="ECO:0000256" key="3">
    <source>
        <dbReference type="PROSITE-ProRule" id="PRU00182"/>
    </source>
</evidence>
<dbReference type="EMBL" id="JXRR01000001">
    <property type="protein sequence ID" value="KIL52880.1"/>
    <property type="molecule type" value="Genomic_DNA"/>
</dbReference>
<dbReference type="Gene3D" id="3.30.70.580">
    <property type="entry name" value="Pseudouridine synthase I, catalytic domain, N-terminal subdomain"/>
    <property type="match status" value="1"/>
</dbReference>
<dbReference type="InterPro" id="IPR020094">
    <property type="entry name" value="TruA/RsuA/RluB/E/F_N"/>
</dbReference>
<dbReference type="GO" id="GO:0000455">
    <property type="term" value="P:enzyme-directed rRNA pseudouridine synthesis"/>
    <property type="evidence" value="ECO:0007669"/>
    <property type="project" value="UniProtKB-ARBA"/>
</dbReference>
<gene>
    <name evidence="6" type="ORF">KR50_02090</name>
</gene>
<dbReference type="InterPro" id="IPR042092">
    <property type="entry name" value="PsdUridine_s_RsuA/RluB/E/F_cat"/>
</dbReference>
<dbReference type="AlphaFoldDB" id="A0A0C2RRI7"/>
<dbReference type="InterPro" id="IPR000748">
    <property type="entry name" value="PsdUridine_synth_RsuA/RluB/E/F"/>
</dbReference>
<evidence type="ECO:0000256" key="1">
    <source>
        <dbReference type="ARBA" id="ARBA00008348"/>
    </source>
</evidence>
<comment type="similarity">
    <text evidence="1 4">Belongs to the pseudouridine synthase RsuA family.</text>
</comment>
<dbReference type="Pfam" id="PF00849">
    <property type="entry name" value="PseudoU_synth_2"/>
    <property type="match status" value="1"/>
</dbReference>
<dbReference type="InterPro" id="IPR036986">
    <property type="entry name" value="S4_RNA-bd_sf"/>
</dbReference>
<dbReference type="InterPro" id="IPR002942">
    <property type="entry name" value="S4_RNA-bd"/>
</dbReference>
<protein>
    <recommendedName>
        <fullName evidence="4">Pseudouridine synthase</fullName>
        <ecNumber evidence="4">5.4.99.-</ecNumber>
    </recommendedName>
</protein>
<dbReference type="PROSITE" id="PS01149">
    <property type="entry name" value="PSI_RSU"/>
    <property type="match status" value="1"/>
</dbReference>
<sequence>MHIDSFVSRSGRWSRREIARMIDAGRVTLNGKACSQKCWVDDDDLVLVDGMPLPARPPFVYLAFNKPRGITCTAHPAVDGNIISFIGYPERIFPIGRLDKDSEGLILLTNDGSIVNPLMKMEFKKEKEYTVTVNRAVSPLLLAGIQKGGINIRGKTTSPCKAVQTADQTISIILTQGLNRQIRRMCSAYDYRVQSLKRTRIGPICLHDLPIGKYRPLTSDEIQLLKIGSSESQ</sequence>
<dbReference type="GO" id="GO:0003723">
    <property type="term" value="F:RNA binding"/>
    <property type="evidence" value="ECO:0007669"/>
    <property type="project" value="UniProtKB-KW"/>
</dbReference>
<dbReference type="NCBIfam" id="TIGR00093">
    <property type="entry name" value="pseudouridine synthase"/>
    <property type="match status" value="1"/>
</dbReference>
<feature type="domain" description="RNA-binding S4" evidence="5">
    <location>
        <begin position="1"/>
        <end position="63"/>
    </location>
</feature>
<dbReference type="Pfam" id="PF01479">
    <property type="entry name" value="S4"/>
    <property type="match status" value="1"/>
</dbReference>
<dbReference type="SUPFAM" id="SSF55120">
    <property type="entry name" value="Pseudouridine synthase"/>
    <property type="match status" value="1"/>
</dbReference>